<proteinExistence type="predicted"/>
<protein>
    <submittedName>
        <fullName evidence="1">Uncharacterized protein</fullName>
    </submittedName>
</protein>
<dbReference type="Proteomes" id="UP000742417">
    <property type="component" value="Unassembled WGS sequence"/>
</dbReference>
<dbReference type="EMBL" id="JAENJO010000002">
    <property type="protein sequence ID" value="KAG8203731.1"/>
    <property type="molecule type" value="Genomic_DNA"/>
</dbReference>
<evidence type="ECO:0000313" key="2">
    <source>
        <dbReference type="Proteomes" id="UP000742417"/>
    </source>
</evidence>
<accession>A0ACB7FR84</accession>
<gene>
    <name evidence="1" type="ORF">GWM34_00876</name>
</gene>
<sequence length="139" mass="15979">MSKETPKLISNALKITSKLIESDTNISTIDLNLLENLNTNQSLNYIKLEKNMNEIEANAKHLQILITAEVPRVYSTFISEDDCDSTSGFYNKPAKGFSLKEWLSWFKRFGRNYDFSDCEYSSFPLNSSEWETCHSDSDI</sequence>
<keyword evidence="2" id="KW-1185">Reference proteome</keyword>
<name>A0ACB7FR84_9ASCO</name>
<reference evidence="1" key="1">
    <citation type="submission" date="2020-12" db="EMBL/GenBank/DDBJ databases">
        <title>Draft Genome of Candida africana.</title>
        <authorList>
            <person name="Ayanbimpe G.M."/>
            <person name="Enweani I.B."/>
            <person name="Aguiyi J.C."/>
            <person name="Nnadi U.P."/>
            <person name="Izam Y."/>
            <person name="Ubani A."/>
            <person name="Ngene A.C."/>
        </authorList>
    </citation>
    <scope>NUCLEOTIDE SEQUENCE</scope>
    <source>
        <strain evidence="1">CEC4854</strain>
    </source>
</reference>
<organism evidence="1 2">
    <name type="scientific">Candida africana</name>
    <dbReference type="NCBI Taxonomy" id="241526"/>
    <lineage>
        <taxon>Eukaryota</taxon>
        <taxon>Fungi</taxon>
        <taxon>Dikarya</taxon>
        <taxon>Ascomycota</taxon>
        <taxon>Saccharomycotina</taxon>
        <taxon>Pichiomycetes</taxon>
        <taxon>Debaryomycetaceae</taxon>
        <taxon>Candida/Lodderomyces clade</taxon>
        <taxon>Candida</taxon>
    </lineage>
</organism>
<comment type="caution">
    <text evidence="1">The sequence shown here is derived from an EMBL/GenBank/DDBJ whole genome shotgun (WGS) entry which is preliminary data.</text>
</comment>
<evidence type="ECO:0000313" key="1">
    <source>
        <dbReference type="EMBL" id="KAG8203731.1"/>
    </source>
</evidence>